<dbReference type="Proteomes" id="UP000325113">
    <property type="component" value="Unassembled WGS sequence"/>
</dbReference>
<feature type="chain" id="PRO_5036136757" evidence="2">
    <location>
        <begin position="19"/>
        <end position="390"/>
    </location>
</feature>
<sequence length="390" mass="39341">MRRLGAVLLWAVIAAALATSPLERLQGLPESRRRAVLEAAAELRGRRAPVGAEPQSLRPSSFAAACETHGVHIDVVGLAGAAGAPGSSPPEAGASGAWSLLQAGAASGLGPVSTRPLAQCKCEEYACTCSKACGCKLTGDGGSKLVHKLRPRMTAEEIMGGGEPRGQRPSNVDHTFRCGCEFDVAQSLAGAQPGAAGSGQGEEGFGLATKDGSLRCGCGKGACECRRLCKCSTAGAGASPSLLQTSSAGEEGQAADGWAGPPSSEAPLQEAGQPLQLTSRAQRRATGSSVRGGRAQLPLDASDARMAERKGKGRPREGPEEEDKEARALPPAQRDAGWDTGPGPGGAHGGSPHPAAPPPDLPPRSVKRPGKGGGAQSEVELFLPGVGAVA</sequence>
<dbReference type="EMBL" id="VLTM01000075">
    <property type="protein sequence ID" value="KAA0157861.1"/>
    <property type="molecule type" value="Genomic_DNA"/>
</dbReference>
<name>A0A5A8CB54_CAFRO</name>
<feature type="compositionally biased region" description="Polar residues" evidence="1">
    <location>
        <begin position="275"/>
        <end position="289"/>
    </location>
</feature>
<evidence type="ECO:0000313" key="5">
    <source>
        <dbReference type="EMBL" id="KAA0164654.1"/>
    </source>
</evidence>
<accession>A0A5A8CB54</accession>
<evidence type="ECO:0000313" key="7">
    <source>
        <dbReference type="Proteomes" id="UP000324907"/>
    </source>
</evidence>
<protein>
    <submittedName>
        <fullName evidence="3">Uncharacterized protein</fullName>
    </submittedName>
</protein>
<feature type="compositionally biased region" description="Gly residues" evidence="1">
    <location>
        <begin position="340"/>
        <end position="349"/>
    </location>
</feature>
<evidence type="ECO:0000313" key="3">
    <source>
        <dbReference type="EMBL" id="KAA0149250.1"/>
    </source>
</evidence>
<dbReference type="AlphaFoldDB" id="A0A5A8CB54"/>
<organism evidence="3 6">
    <name type="scientific">Cafeteria roenbergensis</name>
    <name type="common">Marine flagellate</name>
    <dbReference type="NCBI Taxonomy" id="33653"/>
    <lineage>
        <taxon>Eukaryota</taxon>
        <taxon>Sar</taxon>
        <taxon>Stramenopiles</taxon>
        <taxon>Bigyra</taxon>
        <taxon>Opalozoa</taxon>
        <taxon>Bicosoecida</taxon>
        <taxon>Cafeteriaceae</taxon>
        <taxon>Cafeteria</taxon>
    </lineage>
</organism>
<reference evidence="6 7" key="1">
    <citation type="submission" date="2019-07" db="EMBL/GenBank/DDBJ databases">
        <title>Genomes of Cafeteria roenbergensis.</title>
        <authorList>
            <person name="Fischer M.G."/>
            <person name="Hackl T."/>
            <person name="Roman M."/>
        </authorList>
    </citation>
    <scope>NUCLEOTIDE SEQUENCE [LARGE SCALE GENOMIC DNA]</scope>
    <source>
        <strain evidence="3 6">BVI</strain>
        <strain evidence="4 8">Cflag</strain>
        <strain evidence="5 7">RCC970-E3</strain>
    </source>
</reference>
<evidence type="ECO:0000313" key="8">
    <source>
        <dbReference type="Proteomes" id="UP000325113"/>
    </source>
</evidence>
<evidence type="ECO:0000256" key="1">
    <source>
        <dbReference type="SAM" id="MobiDB-lite"/>
    </source>
</evidence>
<proteinExistence type="predicted"/>
<comment type="caution">
    <text evidence="3">The sequence shown here is derived from an EMBL/GenBank/DDBJ whole genome shotgun (WGS) entry which is preliminary data.</text>
</comment>
<dbReference type="EMBL" id="VLTN01000045">
    <property type="protein sequence ID" value="KAA0149250.1"/>
    <property type="molecule type" value="Genomic_DNA"/>
</dbReference>
<feature type="region of interest" description="Disordered" evidence="1">
    <location>
        <begin position="242"/>
        <end position="390"/>
    </location>
</feature>
<feature type="compositionally biased region" description="Basic and acidic residues" evidence="1">
    <location>
        <begin position="302"/>
        <end position="318"/>
    </location>
</feature>
<dbReference type="Proteomes" id="UP000324907">
    <property type="component" value="Unassembled WGS sequence"/>
</dbReference>
<dbReference type="EMBL" id="VLTL01000053">
    <property type="protein sequence ID" value="KAA0164654.1"/>
    <property type="molecule type" value="Genomic_DNA"/>
</dbReference>
<evidence type="ECO:0000313" key="4">
    <source>
        <dbReference type="EMBL" id="KAA0157861.1"/>
    </source>
</evidence>
<feature type="signal peptide" evidence="2">
    <location>
        <begin position="1"/>
        <end position="18"/>
    </location>
</feature>
<evidence type="ECO:0000313" key="6">
    <source>
        <dbReference type="Proteomes" id="UP000323011"/>
    </source>
</evidence>
<gene>
    <name evidence="5" type="ORF">FNF28_03715</name>
    <name evidence="3" type="ORF">FNF29_06137</name>
    <name evidence="4" type="ORF">FNF31_05674</name>
</gene>
<dbReference type="Proteomes" id="UP000323011">
    <property type="component" value="Unassembled WGS sequence"/>
</dbReference>
<keyword evidence="2" id="KW-0732">Signal</keyword>
<evidence type="ECO:0000256" key="2">
    <source>
        <dbReference type="SAM" id="SignalP"/>
    </source>
</evidence>
<keyword evidence="6" id="KW-1185">Reference proteome</keyword>